<evidence type="ECO:0000313" key="7">
    <source>
        <dbReference type="Proteomes" id="UP000001052"/>
    </source>
</evidence>
<evidence type="ECO:0000313" key="6">
    <source>
        <dbReference type="EMBL" id="ACV68366.1"/>
    </source>
</evidence>
<evidence type="ECO:0000256" key="5">
    <source>
        <dbReference type="HAMAP-Rule" id="MF_00191"/>
    </source>
</evidence>
<evidence type="ECO:0000256" key="3">
    <source>
        <dbReference type="ARBA" id="ARBA00023004"/>
    </source>
</evidence>
<feature type="binding site" evidence="5">
    <location>
        <position position="223"/>
    </location>
    <ligand>
        <name>(2E)-4-hydroxy-3-methylbut-2-enyl diphosphate</name>
        <dbReference type="ChEBI" id="CHEBI:128753"/>
    </ligand>
</feature>
<feature type="binding site" evidence="5">
    <location>
        <position position="223"/>
    </location>
    <ligand>
        <name>isopentenyl diphosphate</name>
        <dbReference type="ChEBI" id="CHEBI:128769"/>
    </ligand>
</feature>
<dbReference type="NCBIfam" id="TIGR00216">
    <property type="entry name" value="ispH_lytB"/>
    <property type="match status" value="1"/>
</dbReference>
<feature type="binding site" evidence="5">
    <location>
        <position position="126"/>
    </location>
    <ligand>
        <name>dimethylallyl diphosphate</name>
        <dbReference type="ChEBI" id="CHEBI:57623"/>
    </ligand>
</feature>
<evidence type="ECO:0000256" key="4">
    <source>
        <dbReference type="ARBA" id="ARBA00023014"/>
    </source>
</evidence>
<dbReference type="GO" id="GO:0046872">
    <property type="term" value="F:metal ion binding"/>
    <property type="evidence" value="ECO:0007669"/>
    <property type="project" value="UniProtKB-KW"/>
</dbReference>
<feature type="binding site" evidence="5">
    <location>
        <position position="76"/>
    </location>
    <ligand>
        <name>isopentenyl diphosphate</name>
        <dbReference type="ChEBI" id="CHEBI:128769"/>
    </ligand>
</feature>
<protein>
    <recommendedName>
        <fullName evidence="5">4-hydroxy-3-methylbut-2-enyl diphosphate reductase</fullName>
        <shortName evidence="5">HMBPP reductase</shortName>
        <ecNumber evidence="5">1.17.7.4</ecNumber>
    </recommendedName>
</protein>
<dbReference type="PANTHER" id="PTHR30426:SF0">
    <property type="entry name" value="4-HYDROXY-3-METHYLBUT-2-ENYL DIPHOSPHATE REDUCTASE"/>
    <property type="match status" value="1"/>
</dbReference>
<feature type="active site" description="Proton donor" evidence="5">
    <location>
        <position position="128"/>
    </location>
</feature>
<dbReference type="UniPathway" id="UPA00059">
    <property type="reaction ID" value="UER00105"/>
</dbReference>
<dbReference type="Proteomes" id="UP000001052">
    <property type="component" value="Chromosome"/>
</dbReference>
<feature type="binding site" evidence="5">
    <location>
        <position position="13"/>
    </location>
    <ligand>
        <name>[4Fe-4S] cluster</name>
        <dbReference type="ChEBI" id="CHEBI:49883"/>
    </ligand>
</feature>
<feature type="binding site" evidence="5">
    <location>
        <position position="267"/>
    </location>
    <ligand>
        <name>dimethylallyl diphosphate</name>
        <dbReference type="ChEBI" id="CHEBI:57623"/>
    </ligand>
</feature>
<comment type="catalytic activity">
    <reaction evidence="5">
        <text>dimethylallyl diphosphate + 2 oxidized [2Fe-2S]-[ferredoxin] + H2O = (2E)-4-hydroxy-3-methylbut-2-enyl diphosphate + 2 reduced [2Fe-2S]-[ferredoxin] + 2 H(+)</text>
        <dbReference type="Rhea" id="RHEA:24825"/>
        <dbReference type="Rhea" id="RHEA-COMP:10000"/>
        <dbReference type="Rhea" id="RHEA-COMP:10001"/>
        <dbReference type="ChEBI" id="CHEBI:15377"/>
        <dbReference type="ChEBI" id="CHEBI:15378"/>
        <dbReference type="ChEBI" id="CHEBI:33737"/>
        <dbReference type="ChEBI" id="CHEBI:33738"/>
        <dbReference type="ChEBI" id="CHEBI:57623"/>
        <dbReference type="ChEBI" id="CHEBI:128753"/>
        <dbReference type="EC" id="1.17.7.4"/>
    </reaction>
</comment>
<comment type="caution">
    <text evidence="5">Lacks conserved residue(s) required for the propagation of feature annotation.</text>
</comment>
<keyword evidence="1 5" id="KW-0004">4Fe-4S</keyword>
<evidence type="ECO:0000256" key="1">
    <source>
        <dbReference type="ARBA" id="ARBA00022485"/>
    </source>
</evidence>
<feature type="binding site" evidence="5">
    <location>
        <position position="225"/>
    </location>
    <ligand>
        <name>dimethylallyl diphosphate</name>
        <dbReference type="ChEBI" id="CHEBI:57623"/>
    </ligand>
</feature>
<dbReference type="RefSeq" id="WP_015751517.1">
    <property type="nucleotide sequence ID" value="NC_013223.1"/>
</dbReference>
<feature type="binding site" evidence="5">
    <location>
        <position position="195"/>
    </location>
    <ligand>
        <name>[4Fe-4S] cluster</name>
        <dbReference type="ChEBI" id="CHEBI:49883"/>
    </ligand>
</feature>
<feature type="binding site" evidence="5">
    <location>
        <position position="43"/>
    </location>
    <ligand>
        <name>(2E)-4-hydroxy-3-methylbut-2-enyl diphosphate</name>
        <dbReference type="ChEBI" id="CHEBI:128753"/>
    </ligand>
</feature>
<dbReference type="EC" id="1.17.7.4" evidence="5"/>
<keyword evidence="5 6" id="KW-0560">Oxidoreductase</keyword>
<dbReference type="GO" id="GO:0051539">
    <property type="term" value="F:4 iron, 4 sulfur cluster binding"/>
    <property type="evidence" value="ECO:0007669"/>
    <property type="project" value="UniProtKB-UniRule"/>
</dbReference>
<feature type="binding site" evidence="5">
    <location>
        <position position="76"/>
    </location>
    <ligand>
        <name>dimethylallyl diphosphate</name>
        <dbReference type="ChEBI" id="CHEBI:57623"/>
    </ligand>
</feature>
<dbReference type="CDD" id="cd13944">
    <property type="entry name" value="lytB_ispH"/>
    <property type="match status" value="1"/>
</dbReference>
<dbReference type="Gene3D" id="3.40.50.11270">
    <property type="match status" value="1"/>
</dbReference>
<dbReference type="EMBL" id="CP001734">
    <property type="protein sequence ID" value="ACV68366.1"/>
    <property type="molecule type" value="Genomic_DNA"/>
</dbReference>
<dbReference type="InterPro" id="IPR003451">
    <property type="entry name" value="LytB/IspH"/>
</dbReference>
<comment type="pathway">
    <text evidence="5">Isoprenoid biosynthesis; dimethylallyl diphosphate biosynthesis; dimethylallyl diphosphate from (2E)-4-hydroxy-3-methylbutenyl diphosphate: step 1/1.</text>
</comment>
<feature type="binding site" evidence="5">
    <location>
        <position position="267"/>
    </location>
    <ligand>
        <name>(2E)-4-hydroxy-3-methylbut-2-enyl diphosphate</name>
        <dbReference type="ChEBI" id="CHEBI:128753"/>
    </ligand>
</feature>
<feature type="binding site" evidence="5">
    <location>
        <position position="225"/>
    </location>
    <ligand>
        <name>(2E)-4-hydroxy-3-methylbut-2-enyl diphosphate</name>
        <dbReference type="ChEBI" id="CHEBI:128753"/>
    </ligand>
</feature>
<comment type="catalytic activity">
    <reaction evidence="5">
        <text>isopentenyl diphosphate + 2 oxidized [2Fe-2S]-[ferredoxin] + H2O = (2E)-4-hydroxy-3-methylbut-2-enyl diphosphate + 2 reduced [2Fe-2S]-[ferredoxin] + 2 H(+)</text>
        <dbReference type="Rhea" id="RHEA:24488"/>
        <dbReference type="Rhea" id="RHEA-COMP:10000"/>
        <dbReference type="Rhea" id="RHEA-COMP:10001"/>
        <dbReference type="ChEBI" id="CHEBI:15377"/>
        <dbReference type="ChEBI" id="CHEBI:15378"/>
        <dbReference type="ChEBI" id="CHEBI:33737"/>
        <dbReference type="ChEBI" id="CHEBI:33738"/>
        <dbReference type="ChEBI" id="CHEBI:128753"/>
        <dbReference type="ChEBI" id="CHEBI:128769"/>
        <dbReference type="EC" id="1.17.7.4"/>
    </reaction>
</comment>
<dbReference type="Pfam" id="PF02401">
    <property type="entry name" value="LYTB"/>
    <property type="match status" value="1"/>
</dbReference>
<dbReference type="OrthoDB" id="9804068at2"/>
<dbReference type="GO" id="GO:0051745">
    <property type="term" value="F:4-hydroxy-3-methylbut-2-enyl diphosphate reductase activity"/>
    <property type="evidence" value="ECO:0007669"/>
    <property type="project" value="UniProtKB-UniRule"/>
</dbReference>
<dbReference type="PANTHER" id="PTHR30426">
    <property type="entry name" value="4-HYDROXY-3-METHYLBUT-2-ENYL DIPHOSPHATE REDUCTASE"/>
    <property type="match status" value="1"/>
</dbReference>
<dbReference type="GO" id="GO:0019288">
    <property type="term" value="P:isopentenyl diphosphate biosynthetic process, methylerythritol 4-phosphate pathway"/>
    <property type="evidence" value="ECO:0007669"/>
    <property type="project" value="UniProtKB-UniRule"/>
</dbReference>
<keyword evidence="5" id="KW-0414">Isoprene biosynthesis</keyword>
<evidence type="ECO:0000256" key="2">
    <source>
        <dbReference type="ARBA" id="ARBA00022723"/>
    </source>
</evidence>
<comment type="pathway">
    <text evidence="5">Isoprenoid biosynthesis; isopentenyl diphosphate biosynthesis via DXP pathway; isopentenyl diphosphate from 1-deoxy-D-xylulose 5-phosphate: step 6/6.</text>
</comment>
<comment type="similarity">
    <text evidence="5">Belongs to the IspH family.</text>
</comment>
<feature type="binding site" evidence="5">
    <location>
        <position position="126"/>
    </location>
    <ligand>
        <name>isopentenyl diphosphate</name>
        <dbReference type="ChEBI" id="CHEBI:128769"/>
    </ligand>
</feature>
<feature type="binding site" evidence="5">
    <location>
        <position position="223"/>
    </location>
    <ligand>
        <name>dimethylallyl diphosphate</name>
        <dbReference type="ChEBI" id="CHEBI:57623"/>
    </ligand>
</feature>
<keyword evidence="7" id="KW-1185">Reference proteome</keyword>
<organism evidence="6 7">
    <name type="scientific">Desulfohalobium retbaense (strain ATCC 49708 / DSM 5692 / JCM 16813 / HR100)</name>
    <dbReference type="NCBI Taxonomy" id="485915"/>
    <lineage>
        <taxon>Bacteria</taxon>
        <taxon>Pseudomonadati</taxon>
        <taxon>Thermodesulfobacteriota</taxon>
        <taxon>Desulfovibrionia</taxon>
        <taxon>Desulfovibrionales</taxon>
        <taxon>Desulfohalobiaceae</taxon>
        <taxon>Desulfohalobium</taxon>
    </lineage>
</organism>
<keyword evidence="4 5" id="KW-0411">Iron-sulfur</keyword>
<feature type="binding site" evidence="5">
    <location>
        <position position="126"/>
    </location>
    <ligand>
        <name>(2E)-4-hydroxy-3-methylbut-2-enyl diphosphate</name>
        <dbReference type="ChEBI" id="CHEBI:128753"/>
    </ligand>
</feature>
<feature type="binding site" evidence="5">
    <location>
        <position position="98"/>
    </location>
    <ligand>
        <name>[4Fe-4S] cluster</name>
        <dbReference type="ChEBI" id="CHEBI:49883"/>
    </ligand>
</feature>
<dbReference type="UniPathway" id="UPA00056">
    <property type="reaction ID" value="UER00097"/>
</dbReference>
<comment type="cofactor">
    <cofactor evidence="5">
        <name>[4Fe-4S] cluster</name>
        <dbReference type="ChEBI" id="CHEBI:49883"/>
    </cofactor>
    <text evidence="5">Binds 1 [4Fe-4S] cluster per subunit.</text>
</comment>
<keyword evidence="3 5" id="KW-0408">Iron</keyword>
<dbReference type="AlphaFoldDB" id="C8X243"/>
<dbReference type="KEGG" id="drt:Dret_1078"/>
<feature type="binding site" evidence="5">
    <location>
        <position position="267"/>
    </location>
    <ligand>
        <name>isopentenyl diphosphate</name>
        <dbReference type="ChEBI" id="CHEBI:128769"/>
    </ligand>
</feature>
<dbReference type="GO" id="GO:0050992">
    <property type="term" value="P:dimethylallyl diphosphate biosynthetic process"/>
    <property type="evidence" value="ECO:0007669"/>
    <property type="project" value="UniProtKB-UniRule"/>
</dbReference>
<sequence>MTEVLRAETAGFCMGVDLALRKLNSQVEAKDTSPIFTFGPIIHNPQVLAHYAARGVTESESPSTIPAQSRAVIRAHGIPRLLEDQLRSKGVTLVDATCPKVKKAQLLIEKQTKQGRHLLLFGESDHPEVKGLLSYADAEALVFDSLLQLQGKDLAPEKRYFLASQTTQDREEFRTIRDYLLEHVDASMPIFDTICDATRERQVEAKRIAKQVDYMIVVGGLTSGNTRRLAQVITAQGTPCAHIEQADELPLPALTGVQRIGLTAGASTPKYIIDAVENRLREL</sequence>
<proteinExistence type="inferred from homology"/>
<dbReference type="eggNOG" id="COG0761">
    <property type="taxonomic scope" value="Bacteria"/>
</dbReference>
<accession>C8X243</accession>
<dbReference type="HAMAP" id="MF_00191">
    <property type="entry name" value="IspH"/>
    <property type="match status" value="1"/>
</dbReference>
<feature type="binding site" evidence="5">
    <location>
        <position position="166"/>
    </location>
    <ligand>
        <name>(2E)-4-hydroxy-3-methylbut-2-enyl diphosphate</name>
        <dbReference type="ChEBI" id="CHEBI:128753"/>
    </ligand>
</feature>
<feature type="binding site" evidence="5">
    <location>
        <position position="225"/>
    </location>
    <ligand>
        <name>isopentenyl diphosphate</name>
        <dbReference type="ChEBI" id="CHEBI:128769"/>
    </ligand>
</feature>
<dbReference type="GO" id="GO:0016114">
    <property type="term" value="P:terpenoid biosynthetic process"/>
    <property type="evidence" value="ECO:0007669"/>
    <property type="project" value="UniProtKB-UniRule"/>
</dbReference>
<comment type="function">
    <text evidence="5">Catalyzes the conversion of 1-hydroxy-2-methyl-2-(E)-butenyl 4-diphosphate (HMBPP) into a mixture of isopentenyl diphosphate (IPP) and dimethylallyl diphosphate (DMAPP). Acts in the terminal step of the DOXP/MEP pathway for isoprenoid precursor biosynthesis.</text>
</comment>
<reference evidence="6 7" key="2">
    <citation type="journal article" date="2010" name="Stand. Genomic Sci.">
        <title>Complete genome sequence of Desulfohalobium retbaense type strain (HR(100)).</title>
        <authorList>
            <person name="Spring S."/>
            <person name="Nolan M."/>
            <person name="Lapidus A."/>
            <person name="Glavina Del Rio T."/>
            <person name="Copeland A."/>
            <person name="Tice H."/>
            <person name="Cheng J.F."/>
            <person name="Lucas S."/>
            <person name="Land M."/>
            <person name="Chen F."/>
            <person name="Bruce D."/>
            <person name="Goodwin L."/>
            <person name="Pitluck S."/>
            <person name="Ivanova N."/>
            <person name="Mavromatis K."/>
            <person name="Mikhailova N."/>
            <person name="Pati A."/>
            <person name="Chen A."/>
            <person name="Palaniappan K."/>
            <person name="Hauser L."/>
            <person name="Chang Y.J."/>
            <person name="Jeffries C.D."/>
            <person name="Munk C."/>
            <person name="Kiss H."/>
            <person name="Chain P."/>
            <person name="Han C."/>
            <person name="Brettin T."/>
            <person name="Detter J.C."/>
            <person name="Schuler E."/>
            <person name="Goker M."/>
            <person name="Rohde M."/>
            <person name="Bristow J."/>
            <person name="Eisen J.A."/>
            <person name="Markowitz V."/>
            <person name="Hugenholtz P."/>
            <person name="Kyrpides N.C."/>
            <person name="Klenk H.P."/>
        </authorList>
    </citation>
    <scope>NUCLEOTIDE SEQUENCE [LARGE SCALE GENOMIC DNA]</scope>
    <source>
        <strain evidence="6 7">DSM 5692</strain>
    </source>
</reference>
<reference evidence="7" key="1">
    <citation type="submission" date="2009-09" db="EMBL/GenBank/DDBJ databases">
        <title>The complete chromosome of Desulfohalobium retbaense DSM 5692.</title>
        <authorList>
            <consortium name="US DOE Joint Genome Institute (JGI-PGF)"/>
            <person name="Lucas S."/>
            <person name="Copeland A."/>
            <person name="Lapidus A."/>
            <person name="Glavina del Rio T."/>
            <person name="Dalin E."/>
            <person name="Tice H."/>
            <person name="Bruce D."/>
            <person name="Goodwin L."/>
            <person name="Pitluck S."/>
            <person name="Kyrpides N."/>
            <person name="Mavromatis K."/>
            <person name="Ivanova N."/>
            <person name="Mikhailova N."/>
            <person name="Munk A.C."/>
            <person name="Brettin T."/>
            <person name="Detter J.C."/>
            <person name="Han C."/>
            <person name="Tapia R."/>
            <person name="Larimer F."/>
            <person name="Land M."/>
            <person name="Hauser L."/>
            <person name="Markowitz V."/>
            <person name="Cheng J.-F."/>
            <person name="Hugenholtz P."/>
            <person name="Woyke T."/>
            <person name="Wu D."/>
            <person name="Spring S."/>
            <person name="Klenk H.-P."/>
            <person name="Eisen J.A."/>
        </authorList>
    </citation>
    <scope>NUCLEOTIDE SEQUENCE [LARGE SCALE GENOMIC DNA]</scope>
    <source>
        <strain evidence="7">DSM 5692</strain>
    </source>
</reference>
<feature type="binding site" evidence="5">
    <location>
        <position position="43"/>
    </location>
    <ligand>
        <name>isopentenyl diphosphate</name>
        <dbReference type="ChEBI" id="CHEBI:128769"/>
    </ligand>
</feature>
<dbReference type="Gene3D" id="3.40.1010.20">
    <property type="entry name" value="4-hydroxy-3-methylbut-2-enyl diphosphate reductase, catalytic domain"/>
    <property type="match status" value="2"/>
</dbReference>
<feature type="binding site" evidence="5">
    <location>
        <position position="76"/>
    </location>
    <ligand>
        <name>(2E)-4-hydroxy-3-methylbut-2-enyl diphosphate</name>
        <dbReference type="ChEBI" id="CHEBI:128753"/>
    </ligand>
</feature>
<feature type="binding site" evidence="5">
    <location>
        <position position="43"/>
    </location>
    <ligand>
        <name>dimethylallyl diphosphate</name>
        <dbReference type="ChEBI" id="CHEBI:57623"/>
    </ligand>
</feature>
<keyword evidence="2 5" id="KW-0479">Metal-binding</keyword>
<gene>
    <name evidence="5" type="primary">ispH</name>
    <name evidence="6" type="ordered locus">Dret_1078</name>
</gene>
<name>C8X243_DESRD</name>
<dbReference type="HOGENOM" id="CLU_027486_0_1_7"/>
<dbReference type="STRING" id="485915.Dret_1078"/>